<dbReference type="AlphaFoldDB" id="A0AAD5AHW0"/>
<feature type="non-terminal residue" evidence="5">
    <location>
        <position position="541"/>
    </location>
</feature>
<dbReference type="SMART" id="SM00382">
    <property type="entry name" value="AAA"/>
    <property type="match status" value="1"/>
</dbReference>
<dbReference type="PANTHER" id="PTHR32046:SF11">
    <property type="entry name" value="IMMUNE-ASSOCIATED NUCLEOTIDE-BINDING PROTEIN 10-LIKE"/>
    <property type="match status" value="1"/>
</dbReference>
<keyword evidence="3" id="KW-0175">Coiled coil</keyword>
<reference evidence="5" key="1">
    <citation type="submission" date="2018-07" db="EMBL/GenBank/DDBJ databases">
        <title>Comparative genomics of catfishes provides insights into carnivory and benthic adaptation.</title>
        <authorList>
            <person name="Zhang Y."/>
            <person name="Wang D."/>
            <person name="Peng Z."/>
            <person name="Zheng S."/>
            <person name="Shao F."/>
            <person name="Tao W."/>
        </authorList>
    </citation>
    <scope>NUCLEOTIDE SEQUENCE</scope>
    <source>
        <strain evidence="5">Chongqing</strain>
    </source>
</reference>
<dbReference type="SUPFAM" id="SSF52540">
    <property type="entry name" value="P-loop containing nucleoside triphosphate hydrolases"/>
    <property type="match status" value="1"/>
</dbReference>
<dbReference type="InterPro" id="IPR027417">
    <property type="entry name" value="P-loop_NTPase"/>
</dbReference>
<accession>A0AAD5AHW0</accession>
<sequence length="541" mass="61923">DFSRFHTASVAVRDAIQKSNLISSTTEGPPARYRLITTRSNIDENRSVRKWTFGQQDVNMHNKIILIVGETGTGKTTLINAMANYILGVKFKDEVWFEITEEGEDNDVQDQSKSQTSKITVYEVFGQDNPISLTVIDTPGYGDTRGTNLDKKIAENLYKLFRSDSGVKEIDAVCLVLKASENRLSDRQQYIFDAVLSLFGKDIENNIAIFVTYSDGMPATNVINAIKRAGIPCRKDEENEPECFLFNNRQTEKRSKKYNRPLQSAWEQTEDSLNNFFDSLKSENRKSLEQTSGVLYESNQLEACINNLQFRITFVESKSKDLVQIQEALQKNKEKIEKDKNFTFTVTKTYKEKVPIENAPWQDRKATTCSVCEENCHEYNCWSAWNASWCYVMKNNHCTSCTGKCHYTKHVRENKKYVTRSRQTIMTYADLKNQYETNSNSASGVTYDSASLKNVENELESKKKQEEEMKCIETGLKNEVSNTEKEKSELVEEACTVIMKLCETALKPDSAFIIQALDFLIPRAKETGKPVLAQKLREMRK</sequence>
<feature type="non-terminal residue" evidence="5">
    <location>
        <position position="1"/>
    </location>
</feature>
<evidence type="ECO:0000256" key="3">
    <source>
        <dbReference type="SAM" id="Coils"/>
    </source>
</evidence>
<dbReference type="Proteomes" id="UP001205998">
    <property type="component" value="Unassembled WGS sequence"/>
</dbReference>
<keyword evidence="6" id="KW-1185">Reference proteome</keyword>
<dbReference type="Gene3D" id="3.40.50.300">
    <property type="entry name" value="P-loop containing nucleotide triphosphate hydrolases"/>
    <property type="match status" value="1"/>
</dbReference>
<dbReference type="PANTHER" id="PTHR32046">
    <property type="entry name" value="G DOMAIN-CONTAINING PROTEIN"/>
    <property type="match status" value="1"/>
</dbReference>
<evidence type="ECO:0000259" key="4">
    <source>
        <dbReference type="SMART" id="SM00382"/>
    </source>
</evidence>
<feature type="coiled-coil region" evidence="3">
    <location>
        <begin position="449"/>
        <end position="493"/>
    </location>
</feature>
<comment type="similarity">
    <text evidence="1">Belongs to the TRAFAC class TrmE-Era-EngA-EngB-Septin-like GTPase superfamily. AIG1/Toc34/Toc159-like paraseptin GTPase family. IAN subfamily.</text>
</comment>
<dbReference type="InterPro" id="IPR006703">
    <property type="entry name" value="G_AIG1"/>
</dbReference>
<evidence type="ECO:0000313" key="6">
    <source>
        <dbReference type="Proteomes" id="UP001205998"/>
    </source>
</evidence>
<evidence type="ECO:0000256" key="1">
    <source>
        <dbReference type="ARBA" id="ARBA00008535"/>
    </source>
</evidence>
<evidence type="ECO:0000256" key="2">
    <source>
        <dbReference type="ARBA" id="ARBA00022741"/>
    </source>
</evidence>
<organism evidence="5 6">
    <name type="scientific">Silurus asotus</name>
    <name type="common">Amur catfish</name>
    <name type="synonym">Parasilurus asotus</name>
    <dbReference type="NCBI Taxonomy" id="30991"/>
    <lineage>
        <taxon>Eukaryota</taxon>
        <taxon>Metazoa</taxon>
        <taxon>Chordata</taxon>
        <taxon>Craniata</taxon>
        <taxon>Vertebrata</taxon>
        <taxon>Euteleostomi</taxon>
        <taxon>Actinopterygii</taxon>
        <taxon>Neopterygii</taxon>
        <taxon>Teleostei</taxon>
        <taxon>Ostariophysi</taxon>
        <taxon>Siluriformes</taxon>
        <taxon>Siluridae</taxon>
        <taxon>Silurus</taxon>
    </lineage>
</organism>
<name>A0AAD5AHW0_SILAS</name>
<proteinExistence type="inferred from homology"/>
<dbReference type="InterPro" id="IPR003593">
    <property type="entry name" value="AAA+_ATPase"/>
</dbReference>
<dbReference type="Pfam" id="PF04548">
    <property type="entry name" value="AIG1"/>
    <property type="match status" value="1"/>
</dbReference>
<dbReference type="GO" id="GO:0005525">
    <property type="term" value="F:GTP binding"/>
    <property type="evidence" value="ECO:0007669"/>
    <property type="project" value="InterPro"/>
</dbReference>
<protein>
    <recommendedName>
        <fullName evidence="4">AAA+ ATPase domain-containing protein</fullName>
    </recommendedName>
</protein>
<keyword evidence="2" id="KW-0547">Nucleotide-binding</keyword>
<dbReference type="PROSITE" id="PS00675">
    <property type="entry name" value="SIGMA54_INTERACT_1"/>
    <property type="match status" value="1"/>
</dbReference>
<evidence type="ECO:0000313" key="5">
    <source>
        <dbReference type="EMBL" id="KAI5616566.1"/>
    </source>
</evidence>
<comment type="caution">
    <text evidence="5">The sequence shown here is derived from an EMBL/GenBank/DDBJ whole genome shotgun (WGS) entry which is preliminary data.</text>
</comment>
<feature type="domain" description="AAA+ ATPase" evidence="4">
    <location>
        <begin position="61"/>
        <end position="230"/>
    </location>
</feature>
<dbReference type="InterPro" id="IPR025662">
    <property type="entry name" value="Sigma_54_int_dom_ATP-bd_1"/>
</dbReference>
<gene>
    <name evidence="5" type="ORF">C0J50_23865</name>
</gene>
<dbReference type="EMBL" id="MU551722">
    <property type="protein sequence ID" value="KAI5616566.1"/>
    <property type="molecule type" value="Genomic_DNA"/>
</dbReference>